<evidence type="ECO:0000313" key="2">
    <source>
        <dbReference type="Proteomes" id="UP000185911"/>
    </source>
</evidence>
<reference evidence="1 2" key="1">
    <citation type="submission" date="2017-01" db="EMBL/GenBank/DDBJ databases">
        <title>Genome sequence of Rhodoferax antarcticus ANT.BR, a psychrophilic purple nonsulfur bacterium from an Antarctic microbial mat.</title>
        <authorList>
            <person name="Baker J."/>
            <person name="Riester C."/>
            <person name="Skinner B."/>
            <person name="Newell A."/>
            <person name="Swingley W."/>
            <person name="Madigan M."/>
            <person name="Jung D."/>
            <person name="Asao M."/>
            <person name="Chen M."/>
            <person name="Loughlin P."/>
            <person name="Pan H."/>
            <person name="Lin S."/>
            <person name="Li N."/>
            <person name="Shaw J."/>
            <person name="Prado M."/>
            <person name="Sherman C."/>
            <person name="Li X."/>
            <person name="Tang J."/>
            <person name="Blankenship R."/>
            <person name="Zhao T."/>
            <person name="Touchman J."/>
            <person name="Sattley M."/>
        </authorList>
    </citation>
    <scope>NUCLEOTIDE SEQUENCE [LARGE SCALE GENOMIC DNA]</scope>
    <source>
        <strain evidence="1 2">ANT.BR</strain>
    </source>
</reference>
<gene>
    <name evidence="1" type="ORF">BLL52_3176</name>
</gene>
<name>A0A1Q8YC71_9BURK</name>
<dbReference type="Proteomes" id="UP000185911">
    <property type="component" value="Unassembled WGS sequence"/>
</dbReference>
<accession>A0A1Q8YC71</accession>
<dbReference type="RefSeq" id="WP_156876231.1">
    <property type="nucleotide sequence ID" value="NZ_MSYM01000016.1"/>
</dbReference>
<comment type="caution">
    <text evidence="1">The sequence shown here is derived from an EMBL/GenBank/DDBJ whole genome shotgun (WGS) entry which is preliminary data.</text>
</comment>
<sequence>MCSACEYWRTRGLNDIANHADTDMLKKKYRGNISIINDHLLTVVIAKGKRQARQTSSL</sequence>
<protein>
    <submittedName>
        <fullName evidence="1">Uncharacterized protein</fullName>
    </submittedName>
</protein>
<dbReference type="AlphaFoldDB" id="A0A1Q8YC71"/>
<organism evidence="1 2">
    <name type="scientific">Rhodoferax antarcticus ANT.BR</name>
    <dbReference type="NCBI Taxonomy" id="1111071"/>
    <lineage>
        <taxon>Bacteria</taxon>
        <taxon>Pseudomonadati</taxon>
        <taxon>Pseudomonadota</taxon>
        <taxon>Betaproteobacteria</taxon>
        <taxon>Burkholderiales</taxon>
        <taxon>Comamonadaceae</taxon>
        <taxon>Rhodoferax</taxon>
    </lineage>
</organism>
<dbReference type="EMBL" id="MSYM01000016">
    <property type="protein sequence ID" value="OLP05509.1"/>
    <property type="molecule type" value="Genomic_DNA"/>
</dbReference>
<proteinExistence type="predicted"/>
<evidence type="ECO:0000313" key="1">
    <source>
        <dbReference type="EMBL" id="OLP05509.1"/>
    </source>
</evidence>
<keyword evidence="2" id="KW-1185">Reference proteome</keyword>